<evidence type="ECO:0000256" key="1">
    <source>
        <dbReference type="ARBA" id="ARBA00022485"/>
    </source>
</evidence>
<name>A0A5E7KTU1_PSEFL</name>
<dbReference type="InterPro" id="IPR006067">
    <property type="entry name" value="NO2/SO3_Rdtase_4Fe4S_dom"/>
</dbReference>
<dbReference type="Gene3D" id="3.30.413.10">
    <property type="entry name" value="Sulfite Reductase Hemoprotein, domain 1"/>
    <property type="match status" value="2"/>
</dbReference>
<evidence type="ECO:0000256" key="5">
    <source>
        <dbReference type="ARBA" id="ARBA00023004"/>
    </source>
</evidence>
<feature type="domain" description="Nitrite/sulphite reductase 4Fe-4S" evidence="8">
    <location>
        <begin position="120"/>
        <end position="263"/>
    </location>
</feature>
<evidence type="ECO:0000256" key="4">
    <source>
        <dbReference type="ARBA" id="ARBA00023002"/>
    </source>
</evidence>
<keyword evidence="3" id="KW-0479">Metal-binding</keyword>
<dbReference type="Pfam" id="PF01077">
    <property type="entry name" value="NIR_SIR"/>
    <property type="match status" value="1"/>
</dbReference>
<evidence type="ECO:0000259" key="8">
    <source>
        <dbReference type="Pfam" id="PF01077"/>
    </source>
</evidence>
<dbReference type="InterPro" id="IPR012798">
    <property type="entry name" value="Cbl_synth_CobG-like"/>
</dbReference>
<keyword evidence="5" id="KW-0408">Iron</keyword>
<protein>
    <submittedName>
        <fullName evidence="10">Sulfite reductase [ferredoxin]</fullName>
        <ecNumber evidence="10">1.8.7.1</ecNumber>
    </submittedName>
</protein>
<feature type="domain" description="Nitrite/Sulfite reductase ferredoxin-like" evidence="9">
    <location>
        <begin position="283"/>
        <end position="349"/>
    </location>
</feature>
<dbReference type="InterPro" id="IPR045854">
    <property type="entry name" value="NO2/SO3_Rdtase_4Fe4S_sf"/>
</dbReference>
<dbReference type="SUPFAM" id="SSF55124">
    <property type="entry name" value="Nitrite/Sulfite reductase N-terminal domain-like"/>
    <property type="match status" value="2"/>
</dbReference>
<evidence type="ECO:0000256" key="2">
    <source>
        <dbReference type="ARBA" id="ARBA00022617"/>
    </source>
</evidence>
<gene>
    <name evidence="10" type="primary">sir_1</name>
    <name evidence="10" type="ORF">PS896_03047</name>
</gene>
<keyword evidence="6" id="KW-0411">Iron-sulfur</keyword>
<dbReference type="PANTHER" id="PTHR32439:SF9">
    <property type="entry name" value="BLR3264 PROTEIN"/>
    <property type="match status" value="1"/>
</dbReference>
<dbReference type="GO" id="GO:0050311">
    <property type="term" value="F:sulfite reductase (ferredoxin) activity"/>
    <property type="evidence" value="ECO:0007669"/>
    <property type="project" value="UniProtKB-EC"/>
</dbReference>
<accession>A0A5E7KTU1</accession>
<organism evidence="10 11">
    <name type="scientific">Pseudomonas fluorescens</name>
    <dbReference type="NCBI Taxonomy" id="294"/>
    <lineage>
        <taxon>Bacteria</taxon>
        <taxon>Pseudomonadati</taxon>
        <taxon>Pseudomonadota</taxon>
        <taxon>Gammaproteobacteria</taxon>
        <taxon>Pseudomonadales</taxon>
        <taxon>Pseudomonadaceae</taxon>
        <taxon>Pseudomonas</taxon>
    </lineage>
</organism>
<feature type="domain" description="Nitrite/Sulfite reductase ferredoxin-like" evidence="9">
    <location>
        <begin position="54"/>
        <end position="111"/>
    </location>
</feature>
<dbReference type="InterPro" id="IPR036136">
    <property type="entry name" value="Nit/Sulf_reduc_fer-like_dom_sf"/>
</dbReference>
<dbReference type="EMBL" id="CABVIN010000003">
    <property type="protein sequence ID" value="VVP05310.1"/>
    <property type="molecule type" value="Genomic_DNA"/>
</dbReference>
<dbReference type="Gene3D" id="3.90.480.10">
    <property type="entry name" value="Sulfite Reductase Hemoprotein,Domain 2"/>
    <property type="match status" value="1"/>
</dbReference>
<dbReference type="AlphaFoldDB" id="A0A5E7KTU1"/>
<sequence length="462" mass="49121">MPADKAGIIPRLRPRSAFPTQPVSPLNERPMSTALRPSACPGLLRIVQALDGGICRIKLNGGSISADQAEAVADAAEQFAGGAIEATNRANLQIRGIGEQSAALIERLLAAGLGPRTAAGDDVRNLMLSPAAGIDRQMQIDTRGLAGQILDTLQSHPRFHELSAKFAVQLDGGEALAMLEHPHDLWLSAFERYGETLLAFGLAGCPTDRALGAVSPEHGHALVVAVLELFLESARPEQTRMRHLLDELPLSAFIEQLGRRLPIKALSHWQRTAVADDLHIGVHRQNTPGRLYIGAVPALGRLDPAMLRGAAQLARQFGNGSLRFTPWQSLLVPDVKASDAAKVLEGLEQLNLLTRAAEPLARLIACTGSNGCGKGLADTKQDARHLATLLPSALNLHLSGCTRSCAAAHCAPVTLLAVSPGHYDLYFRDATLPGFGALHARNLTIEVAATLLDARSRSPLDA</sequence>
<evidence type="ECO:0000313" key="11">
    <source>
        <dbReference type="Proteomes" id="UP000377224"/>
    </source>
</evidence>
<keyword evidence="4 10" id="KW-0560">Oxidoreductase</keyword>
<dbReference type="InterPro" id="IPR005117">
    <property type="entry name" value="NiRdtase/SiRdtase_haem-b_fer"/>
</dbReference>
<dbReference type="InterPro" id="IPR051329">
    <property type="entry name" value="NIR_SIR_4Fe-4S"/>
</dbReference>
<dbReference type="NCBIfam" id="TIGR02435">
    <property type="entry name" value="CobG"/>
    <property type="match status" value="1"/>
</dbReference>
<evidence type="ECO:0000256" key="3">
    <source>
        <dbReference type="ARBA" id="ARBA00022723"/>
    </source>
</evidence>
<proteinExistence type="predicted"/>
<dbReference type="Proteomes" id="UP000377224">
    <property type="component" value="Unassembled WGS sequence"/>
</dbReference>
<keyword evidence="1" id="KW-0004">4Fe-4S</keyword>
<evidence type="ECO:0000259" key="9">
    <source>
        <dbReference type="Pfam" id="PF03460"/>
    </source>
</evidence>
<dbReference type="GO" id="GO:0046872">
    <property type="term" value="F:metal ion binding"/>
    <property type="evidence" value="ECO:0007669"/>
    <property type="project" value="UniProtKB-KW"/>
</dbReference>
<reference evidence="10 11" key="1">
    <citation type="submission" date="2019-09" db="EMBL/GenBank/DDBJ databases">
        <authorList>
            <person name="Chandra G."/>
            <person name="Truman W A."/>
        </authorList>
    </citation>
    <scope>NUCLEOTIDE SEQUENCE [LARGE SCALE GENOMIC DNA]</scope>
    <source>
        <strain evidence="10">PS896</strain>
    </source>
</reference>
<evidence type="ECO:0000256" key="6">
    <source>
        <dbReference type="ARBA" id="ARBA00023014"/>
    </source>
</evidence>
<dbReference type="Pfam" id="PF03460">
    <property type="entry name" value="NIR_SIR_ferr"/>
    <property type="match status" value="2"/>
</dbReference>
<dbReference type="PANTHER" id="PTHR32439">
    <property type="entry name" value="FERREDOXIN--NITRITE REDUCTASE, CHLOROPLASTIC"/>
    <property type="match status" value="1"/>
</dbReference>
<dbReference type="SUPFAM" id="SSF56014">
    <property type="entry name" value="Nitrite and sulphite reductase 4Fe-4S domain-like"/>
    <property type="match status" value="2"/>
</dbReference>
<dbReference type="GO" id="GO:0051539">
    <property type="term" value="F:4 iron, 4 sulfur cluster binding"/>
    <property type="evidence" value="ECO:0007669"/>
    <property type="project" value="UniProtKB-KW"/>
</dbReference>
<dbReference type="GO" id="GO:0020037">
    <property type="term" value="F:heme binding"/>
    <property type="evidence" value="ECO:0007669"/>
    <property type="project" value="InterPro"/>
</dbReference>
<dbReference type="EC" id="1.8.7.1" evidence="10"/>
<evidence type="ECO:0000256" key="7">
    <source>
        <dbReference type="SAM" id="MobiDB-lite"/>
    </source>
</evidence>
<evidence type="ECO:0000313" key="10">
    <source>
        <dbReference type="EMBL" id="VVP05310.1"/>
    </source>
</evidence>
<feature type="region of interest" description="Disordered" evidence="7">
    <location>
        <begin position="1"/>
        <end position="30"/>
    </location>
</feature>
<keyword evidence="2" id="KW-0349">Heme</keyword>